<dbReference type="RefSeq" id="WP_158521341.1">
    <property type="nucleotide sequence ID" value="NZ_JAVIXS010000004.1"/>
</dbReference>
<name>A0ABU1E2C6_9FLAO</name>
<protein>
    <recommendedName>
        <fullName evidence="4">Bacteriocin</fullName>
    </recommendedName>
</protein>
<organism evidence="2 3">
    <name type="scientific">Chryseobacterium metallicongregator</name>
    <dbReference type="NCBI Taxonomy" id="3073042"/>
    <lineage>
        <taxon>Bacteria</taxon>
        <taxon>Pseudomonadati</taxon>
        <taxon>Bacteroidota</taxon>
        <taxon>Flavobacteriia</taxon>
        <taxon>Flavobacteriales</taxon>
        <taxon>Weeksellaceae</taxon>
        <taxon>Chryseobacterium group</taxon>
        <taxon>Chryseobacterium</taxon>
    </lineage>
</organism>
<feature type="region of interest" description="Disordered" evidence="1">
    <location>
        <begin position="39"/>
        <end position="58"/>
    </location>
</feature>
<comment type="caution">
    <text evidence="2">The sequence shown here is derived from an EMBL/GenBank/DDBJ whole genome shotgun (WGS) entry which is preliminary data.</text>
</comment>
<evidence type="ECO:0000313" key="3">
    <source>
        <dbReference type="Proteomes" id="UP001260959"/>
    </source>
</evidence>
<evidence type="ECO:0000256" key="1">
    <source>
        <dbReference type="SAM" id="MobiDB-lite"/>
    </source>
</evidence>
<accession>A0ABU1E2C6</accession>
<dbReference type="EMBL" id="JAVIXS010000004">
    <property type="protein sequence ID" value="MDR4951953.1"/>
    <property type="molecule type" value="Genomic_DNA"/>
</dbReference>
<proteinExistence type="predicted"/>
<dbReference type="Proteomes" id="UP001260959">
    <property type="component" value="Unassembled WGS sequence"/>
</dbReference>
<keyword evidence="3" id="KW-1185">Reference proteome</keyword>
<sequence length="58" mass="6529">MKKENNAQKKLSLKKVQIMKINDLKRIHGGYGGNGNQVFLDENGEVDPNTPIKHTIKP</sequence>
<evidence type="ECO:0000313" key="2">
    <source>
        <dbReference type="EMBL" id="MDR4951953.1"/>
    </source>
</evidence>
<gene>
    <name evidence="2" type="ORF">REB14_07200</name>
</gene>
<evidence type="ECO:0008006" key="4">
    <source>
        <dbReference type="Google" id="ProtNLM"/>
    </source>
</evidence>
<reference evidence="2 3" key="1">
    <citation type="submission" date="2023-08" db="EMBL/GenBank/DDBJ databases">
        <authorList>
            <person name="Maltman C."/>
        </authorList>
    </citation>
    <scope>NUCLEOTIDE SEQUENCE [LARGE SCALE GENOMIC DNA]</scope>
    <source>
        <strain evidence="2 3">ES2</strain>
    </source>
</reference>